<organism evidence="6 7">
    <name type="scientific">Aeropyrum pernix</name>
    <dbReference type="NCBI Taxonomy" id="56636"/>
    <lineage>
        <taxon>Archaea</taxon>
        <taxon>Thermoproteota</taxon>
        <taxon>Thermoprotei</taxon>
        <taxon>Desulfurococcales</taxon>
        <taxon>Desulfurococcaceae</taxon>
        <taxon>Aeropyrum</taxon>
    </lineage>
</organism>
<evidence type="ECO:0000256" key="2">
    <source>
        <dbReference type="ARBA" id="ARBA00022980"/>
    </source>
</evidence>
<dbReference type="SUPFAM" id="SSF52161">
    <property type="entry name" value="Ribosomal protein L13"/>
    <property type="match status" value="1"/>
</dbReference>
<evidence type="ECO:0000313" key="7">
    <source>
        <dbReference type="Proteomes" id="UP000291213"/>
    </source>
</evidence>
<evidence type="ECO:0000313" key="6">
    <source>
        <dbReference type="EMBL" id="GBF08706.1"/>
    </source>
</evidence>
<comment type="caution">
    <text evidence="6">The sequence shown here is derived from an EMBL/GenBank/DDBJ whole genome shotgun (WGS) entry which is preliminary data.</text>
</comment>
<accession>A0A401H8B1</accession>
<dbReference type="Gene3D" id="3.90.1180.10">
    <property type="entry name" value="Ribosomal protein L13"/>
    <property type="match status" value="1"/>
</dbReference>
<proteinExistence type="inferred from homology"/>
<dbReference type="HAMAP" id="MF_01366">
    <property type="entry name" value="Ribosomal_uL13"/>
    <property type="match status" value="1"/>
</dbReference>
<dbReference type="NCBIfam" id="TIGR01077">
    <property type="entry name" value="L13_A_E"/>
    <property type="match status" value="1"/>
</dbReference>
<dbReference type="GO" id="GO:0006412">
    <property type="term" value="P:translation"/>
    <property type="evidence" value="ECO:0007669"/>
    <property type="project" value="UniProtKB-UniRule"/>
</dbReference>
<dbReference type="GO" id="GO:0022625">
    <property type="term" value="C:cytosolic large ribosomal subunit"/>
    <property type="evidence" value="ECO:0007669"/>
    <property type="project" value="UniProtKB-UniRule"/>
</dbReference>
<dbReference type="AlphaFoldDB" id="A0A401H8B1"/>
<reference evidence="6 7" key="1">
    <citation type="submission" date="2017-02" db="EMBL/GenBank/DDBJ databases">
        <title>isolation and characterization of a novel temperate virus Aeropyrum globular virus 1 infecting hyperthermophilic archaeon Aeropyrum.</title>
        <authorList>
            <person name="Yumiya M."/>
            <person name="Yoshida T."/>
            <person name="Sako Y."/>
        </authorList>
    </citation>
    <scope>NUCLEOTIDE SEQUENCE [LARGE SCALE GENOMIC DNA]</scope>
    <source>
        <strain evidence="6 7">YK1-12-2013</strain>
    </source>
</reference>
<dbReference type="PANTHER" id="PTHR11545:SF3">
    <property type="entry name" value="LARGE RIBOSOMAL SUBUNIT PROTEIN UL13"/>
    <property type="match status" value="1"/>
</dbReference>
<protein>
    <recommendedName>
        <fullName evidence="4">Large ribosomal subunit protein uL13</fullName>
    </recommendedName>
</protein>
<dbReference type="InterPro" id="IPR005755">
    <property type="entry name" value="Ribosomal_uL13_euk/arc"/>
</dbReference>
<dbReference type="Pfam" id="PF00572">
    <property type="entry name" value="Ribosomal_L13"/>
    <property type="match status" value="1"/>
</dbReference>
<dbReference type="GO" id="GO:0017148">
    <property type="term" value="P:negative regulation of translation"/>
    <property type="evidence" value="ECO:0007669"/>
    <property type="project" value="TreeGrafter"/>
</dbReference>
<dbReference type="PROSITE" id="PS00783">
    <property type="entry name" value="RIBOSOMAL_L13"/>
    <property type="match status" value="1"/>
</dbReference>
<sequence>MLLAGGEAREIVIDGTGMIMGRLASVVAKLLLAGWRVNVVNAEKIVLSGDPRMVVESYRTTVLGVKSHFSHKWRPKRPRTPQRLFKHAVRGMLPKNKARGRRALARLRVYVGVPDELKGRELVRFPEADASRLSSHYIELGAVARQLGWKGGVEK</sequence>
<evidence type="ECO:0000256" key="3">
    <source>
        <dbReference type="ARBA" id="ARBA00023274"/>
    </source>
</evidence>
<comment type="subunit">
    <text evidence="4">Part of the 50S ribosomal subunit.</text>
</comment>
<dbReference type="NCBIfam" id="NF005004">
    <property type="entry name" value="PRK06394.1"/>
    <property type="match status" value="1"/>
</dbReference>
<dbReference type="InterPro" id="IPR023563">
    <property type="entry name" value="Ribosomal_uL13_CS"/>
</dbReference>
<name>A0A401H8B1_AERPX</name>
<dbReference type="PANTHER" id="PTHR11545">
    <property type="entry name" value="RIBOSOMAL PROTEIN L13"/>
    <property type="match status" value="1"/>
</dbReference>
<dbReference type="EMBL" id="BDMD01000018">
    <property type="protein sequence ID" value="GBF08706.1"/>
    <property type="molecule type" value="Genomic_DNA"/>
</dbReference>
<dbReference type="RefSeq" id="WP_131159757.1">
    <property type="nucleotide sequence ID" value="NZ_BDMD01000018.1"/>
</dbReference>
<keyword evidence="3 4" id="KW-0687">Ribonucleoprotein</keyword>
<dbReference type="InterPro" id="IPR005822">
    <property type="entry name" value="Ribosomal_uL13"/>
</dbReference>
<dbReference type="InterPro" id="IPR005823">
    <property type="entry name" value="Ribosomal_uL13_bac-type"/>
</dbReference>
<dbReference type="GO" id="GO:0003729">
    <property type="term" value="F:mRNA binding"/>
    <property type="evidence" value="ECO:0007669"/>
    <property type="project" value="TreeGrafter"/>
</dbReference>
<keyword evidence="2 4" id="KW-0689">Ribosomal protein</keyword>
<comment type="function">
    <text evidence="4">This protein is one of the early assembly proteins of the 50S ribosomal subunit, although it is not seen to bind rRNA by itself. It is important during the early stages of 50S assembly.</text>
</comment>
<evidence type="ECO:0000256" key="1">
    <source>
        <dbReference type="ARBA" id="ARBA00006227"/>
    </source>
</evidence>
<dbReference type="CDD" id="cd00392">
    <property type="entry name" value="Ribosomal_L13"/>
    <property type="match status" value="1"/>
</dbReference>
<dbReference type="Proteomes" id="UP000291213">
    <property type="component" value="Unassembled WGS sequence"/>
</dbReference>
<dbReference type="InterPro" id="IPR036899">
    <property type="entry name" value="Ribosomal_uL13_sf"/>
</dbReference>
<comment type="similarity">
    <text evidence="1 4 5">Belongs to the universal ribosomal protein uL13 family.</text>
</comment>
<evidence type="ECO:0000256" key="4">
    <source>
        <dbReference type="HAMAP-Rule" id="MF_01366"/>
    </source>
</evidence>
<dbReference type="PIRSF" id="PIRSF002181">
    <property type="entry name" value="Ribosomal_L13"/>
    <property type="match status" value="1"/>
</dbReference>
<gene>
    <name evidence="4" type="primary">rpl13</name>
    <name evidence="6" type="ORF">apy_04310</name>
</gene>
<evidence type="ECO:0000256" key="5">
    <source>
        <dbReference type="RuleBase" id="RU003877"/>
    </source>
</evidence>
<dbReference type="GO" id="GO:0003735">
    <property type="term" value="F:structural constituent of ribosome"/>
    <property type="evidence" value="ECO:0007669"/>
    <property type="project" value="UniProtKB-UniRule"/>
</dbReference>
<dbReference type="OrthoDB" id="7668at2157"/>